<dbReference type="InterPro" id="IPR012337">
    <property type="entry name" value="RNaseH-like_sf"/>
</dbReference>
<evidence type="ECO:0000256" key="7">
    <source>
        <dbReference type="ARBA" id="ARBA00022722"/>
    </source>
</evidence>
<evidence type="ECO:0000256" key="8">
    <source>
        <dbReference type="ARBA" id="ARBA00022723"/>
    </source>
</evidence>
<evidence type="ECO:0000256" key="5">
    <source>
        <dbReference type="ARBA" id="ARBA00012161"/>
    </source>
</evidence>
<evidence type="ECO:0000256" key="2">
    <source>
        <dbReference type="ARBA" id="ARBA00004123"/>
    </source>
</evidence>
<evidence type="ECO:0000256" key="3">
    <source>
        <dbReference type="ARBA" id="ARBA00004496"/>
    </source>
</evidence>
<feature type="non-terminal residue" evidence="15">
    <location>
        <position position="1"/>
    </location>
</feature>
<keyword evidence="11" id="KW-0694">RNA-binding</keyword>
<comment type="similarity">
    <text evidence="4">Belongs to the CAF1 family.</text>
</comment>
<keyword evidence="6" id="KW-0963">Cytoplasm</keyword>
<comment type="catalytic activity">
    <reaction evidence="1">
        <text>Exonucleolytic cleavage of poly(A) to 5'-AMP.</text>
        <dbReference type="EC" id="3.1.13.4"/>
    </reaction>
</comment>
<evidence type="ECO:0000256" key="13">
    <source>
        <dbReference type="ARBA" id="ARBA00023163"/>
    </source>
</evidence>
<comment type="caution">
    <text evidence="15">The sequence shown here is derived from an EMBL/GenBank/DDBJ whole genome shotgun (WGS) entry which is preliminary data.</text>
</comment>
<evidence type="ECO:0000256" key="12">
    <source>
        <dbReference type="ARBA" id="ARBA00023015"/>
    </source>
</evidence>
<keyword evidence="7" id="KW-0540">Nuclease</keyword>
<dbReference type="Proteomes" id="UP000823046">
    <property type="component" value="Unassembled WGS sequence"/>
</dbReference>
<keyword evidence="8" id="KW-0479">Metal-binding</keyword>
<organism evidence="15 16">
    <name type="scientific">Cardiosporidium cionae</name>
    <dbReference type="NCBI Taxonomy" id="476202"/>
    <lineage>
        <taxon>Eukaryota</taxon>
        <taxon>Sar</taxon>
        <taxon>Alveolata</taxon>
        <taxon>Apicomplexa</taxon>
        <taxon>Aconoidasida</taxon>
        <taxon>Nephromycida</taxon>
        <taxon>Cardiosporidium</taxon>
    </lineage>
</organism>
<evidence type="ECO:0000256" key="9">
    <source>
        <dbReference type="ARBA" id="ARBA00022801"/>
    </source>
</evidence>
<evidence type="ECO:0000256" key="4">
    <source>
        <dbReference type="ARBA" id="ARBA00008372"/>
    </source>
</evidence>
<keyword evidence="9" id="KW-0378">Hydrolase</keyword>
<keyword evidence="12" id="KW-0805">Transcription regulation</keyword>
<evidence type="ECO:0000313" key="16">
    <source>
        <dbReference type="Proteomes" id="UP000823046"/>
    </source>
</evidence>
<dbReference type="InterPro" id="IPR039637">
    <property type="entry name" value="CNOT7/CNOT8/Pop2"/>
</dbReference>
<keyword evidence="14" id="KW-0539">Nucleus</keyword>
<evidence type="ECO:0000313" key="15">
    <source>
        <dbReference type="EMBL" id="KAF8817669.1"/>
    </source>
</evidence>
<dbReference type="InterPro" id="IPR036397">
    <property type="entry name" value="RNaseH_sf"/>
</dbReference>
<accession>A0ABQ7J3J1</accession>
<dbReference type="SUPFAM" id="SSF53098">
    <property type="entry name" value="Ribonuclease H-like"/>
    <property type="match status" value="1"/>
</dbReference>
<dbReference type="EMBL" id="JADAQX010002169">
    <property type="protein sequence ID" value="KAF8817669.1"/>
    <property type="molecule type" value="Genomic_DNA"/>
</dbReference>
<dbReference type="EC" id="3.1.13.4" evidence="5"/>
<dbReference type="InterPro" id="IPR006941">
    <property type="entry name" value="RNase_CAF1"/>
</dbReference>
<dbReference type="Pfam" id="PF04857">
    <property type="entry name" value="CAF1"/>
    <property type="match status" value="1"/>
</dbReference>
<dbReference type="Gene3D" id="3.30.420.10">
    <property type="entry name" value="Ribonuclease H-like superfamily/Ribonuclease H"/>
    <property type="match status" value="1"/>
</dbReference>
<protein>
    <recommendedName>
        <fullName evidence="5">poly(A)-specific ribonuclease</fullName>
        <ecNumber evidence="5">3.1.13.4</ecNumber>
    </recommendedName>
</protein>
<keyword evidence="10" id="KW-0269">Exonuclease</keyword>
<keyword evidence="16" id="KW-1185">Reference proteome</keyword>
<comment type="subcellular location">
    <subcellularLocation>
        <location evidence="3">Cytoplasm</location>
    </subcellularLocation>
    <subcellularLocation>
        <location evidence="2">Nucleus</location>
    </subcellularLocation>
</comment>
<evidence type="ECO:0000256" key="11">
    <source>
        <dbReference type="ARBA" id="ARBA00022884"/>
    </source>
</evidence>
<evidence type="ECO:0000256" key="10">
    <source>
        <dbReference type="ARBA" id="ARBA00022839"/>
    </source>
</evidence>
<dbReference type="PANTHER" id="PTHR10797">
    <property type="entry name" value="CCR4-NOT TRANSCRIPTION COMPLEX SUBUNIT"/>
    <property type="match status" value="1"/>
</dbReference>
<evidence type="ECO:0000256" key="6">
    <source>
        <dbReference type="ARBA" id="ARBA00022490"/>
    </source>
</evidence>
<name>A0ABQ7J3J1_9APIC</name>
<evidence type="ECO:0000256" key="1">
    <source>
        <dbReference type="ARBA" id="ARBA00001663"/>
    </source>
</evidence>
<gene>
    <name evidence="15" type="ORF">IE077_001464</name>
</gene>
<keyword evidence="13" id="KW-0804">Transcription</keyword>
<sequence>PNNSSVLPLYSNANVFDRWHPLLSYLQPQAARCGQFGVRTRGFTNNFHMNGYHLDNRQITEVWADNLEEEFERIRDVVEQYQYVAMDTEFPGIVARPVGHIEEYYYQTVKCNVDLLKVIQLGITFADARGNLAHGTSTWQFNFRFDLKFVLIILHIIFIAFI</sequence>
<evidence type="ECO:0000256" key="14">
    <source>
        <dbReference type="ARBA" id="ARBA00023242"/>
    </source>
</evidence>
<reference evidence="15 16" key="1">
    <citation type="journal article" date="2020" name="bioRxiv">
        <title>Metabolic contributions of an alphaproteobacterial endosymbiont in the apicomplexan Cardiosporidium cionae.</title>
        <authorList>
            <person name="Hunter E.S."/>
            <person name="Paight C.J."/>
            <person name="Lane C.E."/>
        </authorList>
    </citation>
    <scope>NUCLEOTIDE SEQUENCE [LARGE SCALE GENOMIC DNA]</scope>
    <source>
        <strain evidence="15">ESH_2018</strain>
    </source>
</reference>
<proteinExistence type="inferred from homology"/>